<evidence type="ECO:0000259" key="2">
    <source>
        <dbReference type="SMART" id="SM00834"/>
    </source>
</evidence>
<comment type="caution">
    <text evidence="3">The sequence shown here is derived from an EMBL/GenBank/DDBJ whole genome shotgun (WGS) entry which is preliminary data.</text>
</comment>
<dbReference type="Proteomes" id="UP000033684">
    <property type="component" value="Unassembled WGS sequence"/>
</dbReference>
<dbReference type="PATRIC" id="fig|1632867.3.peg.889"/>
<feature type="domain" description="Putative regulatory protein FmdB zinc ribbon" evidence="2">
    <location>
        <begin position="1"/>
        <end position="42"/>
    </location>
</feature>
<sequence>MPIYEYQCQACGHEHEALQKLNAEPLVICPACSQPELMKKISAAGFRLKGGGWYETDFKSGSKKNVAGEASSTPAASTPAAHSCSGACKNH</sequence>
<feature type="region of interest" description="Disordered" evidence="1">
    <location>
        <begin position="63"/>
        <end position="91"/>
    </location>
</feature>
<dbReference type="InterPro" id="IPR013429">
    <property type="entry name" value="Regulatory_FmdB_Zinc_ribbon"/>
</dbReference>
<dbReference type="PANTHER" id="PTHR34404:SF2">
    <property type="entry name" value="CONSERVED SERINE RICH PROTEIN"/>
    <property type="match status" value="1"/>
</dbReference>
<dbReference type="NCBIfam" id="TIGR02605">
    <property type="entry name" value="CxxC_CxxC_SSSS"/>
    <property type="match status" value="1"/>
</dbReference>
<evidence type="ECO:0000313" key="4">
    <source>
        <dbReference type="Proteomes" id="UP000033684"/>
    </source>
</evidence>
<accession>A0A0F3IMX2</accession>
<protein>
    <submittedName>
        <fullName evidence="3">FmdB family regulatory protein</fullName>
    </submittedName>
</protein>
<dbReference type="SMART" id="SM00834">
    <property type="entry name" value="CxxC_CXXC_SSSS"/>
    <property type="match status" value="1"/>
</dbReference>
<dbReference type="AlphaFoldDB" id="A0A0F3IMX2"/>
<reference evidence="3 4" key="2">
    <citation type="journal article" date="2016" name="Microb. Ecol.">
        <title>Genome Characteristics of a Novel Type I Methanotroph (Sn10-6) Isolated from a Flooded Indian Rice Field.</title>
        <authorList>
            <person name="Rahalkar M.C."/>
            <person name="Pandit P.S."/>
            <person name="Dhakephalkar P.K."/>
            <person name="Pore S."/>
            <person name="Arora P."/>
            <person name="Kapse N."/>
        </authorList>
    </citation>
    <scope>NUCLEOTIDE SEQUENCE [LARGE SCALE GENOMIC DNA]</scope>
    <source>
        <strain evidence="3 4">Sn10-6</strain>
    </source>
</reference>
<dbReference type="Pfam" id="PF09723">
    <property type="entry name" value="Zn_ribbon_8"/>
    <property type="match status" value="1"/>
</dbReference>
<proteinExistence type="predicted"/>
<evidence type="ECO:0000313" key="3">
    <source>
        <dbReference type="EMBL" id="KJV07898.1"/>
    </source>
</evidence>
<dbReference type="PANTHER" id="PTHR34404">
    <property type="entry name" value="REGULATORY PROTEIN, FMDB FAMILY"/>
    <property type="match status" value="1"/>
</dbReference>
<dbReference type="OrthoDB" id="9813321at2"/>
<dbReference type="EMBL" id="LAJX01000013">
    <property type="protein sequence ID" value="KJV07898.1"/>
    <property type="molecule type" value="Genomic_DNA"/>
</dbReference>
<keyword evidence="4" id="KW-1185">Reference proteome</keyword>
<feature type="compositionally biased region" description="Low complexity" evidence="1">
    <location>
        <begin position="70"/>
        <end position="85"/>
    </location>
</feature>
<gene>
    <name evidence="3" type="ORF">VZ94_01605</name>
</gene>
<name>A0A0F3IMX2_9GAMM</name>
<reference evidence="4" key="1">
    <citation type="submission" date="2015-03" db="EMBL/GenBank/DDBJ databases">
        <title>Draft genome sequence of a novel methanotroph (Sn10-6) isolated from flooded ricefield rhizosphere in India.</title>
        <authorList>
            <person name="Pandit P.S."/>
            <person name="Pore S.D."/>
            <person name="Arora P."/>
            <person name="Kapse N.G."/>
            <person name="Dhakephalkar P.K."/>
            <person name="Rahalkar M.C."/>
        </authorList>
    </citation>
    <scope>NUCLEOTIDE SEQUENCE [LARGE SCALE GENOMIC DNA]</scope>
    <source>
        <strain evidence="4">Sn10-6</strain>
    </source>
</reference>
<evidence type="ECO:0000256" key="1">
    <source>
        <dbReference type="SAM" id="MobiDB-lite"/>
    </source>
</evidence>
<organism evidence="3 4">
    <name type="scientific">Methylocucumis oryzae</name>
    <dbReference type="NCBI Taxonomy" id="1632867"/>
    <lineage>
        <taxon>Bacteria</taxon>
        <taxon>Pseudomonadati</taxon>
        <taxon>Pseudomonadota</taxon>
        <taxon>Gammaproteobacteria</taxon>
        <taxon>Methylococcales</taxon>
        <taxon>Methylococcaceae</taxon>
        <taxon>Methylocucumis</taxon>
    </lineage>
</organism>
<dbReference type="RefSeq" id="WP_045777897.1">
    <property type="nucleotide sequence ID" value="NZ_LAJX01000013.1"/>
</dbReference>